<dbReference type="Proteomes" id="UP000800094">
    <property type="component" value="Unassembled WGS sequence"/>
</dbReference>
<organism evidence="2 3">
    <name type="scientific">Trematosphaeria pertusa</name>
    <dbReference type="NCBI Taxonomy" id="390896"/>
    <lineage>
        <taxon>Eukaryota</taxon>
        <taxon>Fungi</taxon>
        <taxon>Dikarya</taxon>
        <taxon>Ascomycota</taxon>
        <taxon>Pezizomycotina</taxon>
        <taxon>Dothideomycetes</taxon>
        <taxon>Pleosporomycetidae</taxon>
        <taxon>Pleosporales</taxon>
        <taxon>Massarineae</taxon>
        <taxon>Trematosphaeriaceae</taxon>
        <taxon>Trematosphaeria</taxon>
    </lineage>
</organism>
<evidence type="ECO:0000256" key="1">
    <source>
        <dbReference type="SAM" id="MobiDB-lite"/>
    </source>
</evidence>
<evidence type="ECO:0000313" key="2">
    <source>
        <dbReference type="EMBL" id="KAF2250194.1"/>
    </source>
</evidence>
<reference evidence="2" key="1">
    <citation type="journal article" date="2020" name="Stud. Mycol.">
        <title>101 Dothideomycetes genomes: a test case for predicting lifestyles and emergence of pathogens.</title>
        <authorList>
            <person name="Haridas S."/>
            <person name="Albert R."/>
            <person name="Binder M."/>
            <person name="Bloem J."/>
            <person name="Labutti K."/>
            <person name="Salamov A."/>
            <person name="Andreopoulos B."/>
            <person name="Baker S."/>
            <person name="Barry K."/>
            <person name="Bills G."/>
            <person name="Bluhm B."/>
            <person name="Cannon C."/>
            <person name="Castanera R."/>
            <person name="Culley D."/>
            <person name="Daum C."/>
            <person name="Ezra D."/>
            <person name="Gonzalez J."/>
            <person name="Henrissat B."/>
            <person name="Kuo A."/>
            <person name="Liang C."/>
            <person name="Lipzen A."/>
            <person name="Lutzoni F."/>
            <person name="Magnuson J."/>
            <person name="Mondo S."/>
            <person name="Nolan M."/>
            <person name="Ohm R."/>
            <person name="Pangilinan J."/>
            <person name="Park H.-J."/>
            <person name="Ramirez L."/>
            <person name="Alfaro M."/>
            <person name="Sun H."/>
            <person name="Tritt A."/>
            <person name="Yoshinaga Y."/>
            <person name="Zwiers L.-H."/>
            <person name="Turgeon B."/>
            <person name="Goodwin S."/>
            <person name="Spatafora J."/>
            <person name="Crous P."/>
            <person name="Grigoriev I."/>
        </authorList>
    </citation>
    <scope>NUCLEOTIDE SEQUENCE</scope>
    <source>
        <strain evidence="2">CBS 122368</strain>
    </source>
</reference>
<dbReference type="EMBL" id="ML987194">
    <property type="protein sequence ID" value="KAF2250194.1"/>
    <property type="molecule type" value="Genomic_DNA"/>
</dbReference>
<accession>A0A6A6IHZ1</accession>
<sequence length="267" mass="29711">MPHSTTHLHAQNPLSHSPSGDSYTGLGCFPLGRHTTSAETSDLVQTLRRLRERRMLQPISPSLFSDIKAQLAPLRAARGFWSRARDAQQAAAVGELLEGLESGARELTIYAFPDSTRLSSTAGQVWGLFERDGHTGRTVLYVSGKQRDVAGTVLHTFLSSRRCVRLQCFLAEYVLADQAGTLTEEWELPERLQWDVDMLGREELKELLERLETETTLEAPILVAKLRGYCEEQVEKRKEPVWWGGGRGGGGSGMVVEEDSRTKSTET</sequence>
<gene>
    <name evidence="2" type="ORF">BU26DRAFT_564071</name>
</gene>
<dbReference type="AlphaFoldDB" id="A0A6A6IHZ1"/>
<feature type="compositionally biased region" description="Basic and acidic residues" evidence="1">
    <location>
        <begin position="258"/>
        <end position="267"/>
    </location>
</feature>
<feature type="region of interest" description="Disordered" evidence="1">
    <location>
        <begin position="241"/>
        <end position="267"/>
    </location>
</feature>
<feature type="compositionally biased region" description="Gly residues" evidence="1">
    <location>
        <begin position="243"/>
        <end position="253"/>
    </location>
</feature>
<keyword evidence="3" id="KW-1185">Reference proteome</keyword>
<name>A0A6A6IHZ1_9PLEO</name>
<dbReference type="OrthoDB" id="3794505at2759"/>
<proteinExistence type="predicted"/>
<feature type="region of interest" description="Disordered" evidence="1">
    <location>
        <begin position="1"/>
        <end position="21"/>
    </location>
</feature>
<protein>
    <submittedName>
        <fullName evidence="2">Uncharacterized protein</fullName>
    </submittedName>
</protein>
<dbReference type="RefSeq" id="XP_033685198.1">
    <property type="nucleotide sequence ID" value="XM_033833245.1"/>
</dbReference>
<evidence type="ECO:0000313" key="3">
    <source>
        <dbReference type="Proteomes" id="UP000800094"/>
    </source>
</evidence>
<dbReference type="GeneID" id="54586575"/>